<sequence>MKAGPDSYEQQRLVYNQLITWSMLGVLIFCWIPPMTAQSLFKEGEDWYTRRASGADSFRTSSTNIDKAITAFESTEQEEDDGYTPQPAINLLQAYYFKGIYTDIDGSEQKRAFDKARALGEKMLEQYPQSAAIWYWYCKNLIEWDRMHNLWQTSIDRTDGKMRNAAQQVIALDSTYQEGGGYRLLAQIHYETPSILLVKGWPSKDEALKLIQKAMKVAPKNHANQLFYARMLLHFGRNTEAKTQLQHILDMNPRDSHLVEDRYLKHQAEHLWQQHIEQSGEEE</sequence>
<dbReference type="Proteomes" id="UP001207918">
    <property type="component" value="Unassembled WGS sequence"/>
</dbReference>
<accession>A0ABT3PMG6</accession>
<reference evidence="2 3" key="1">
    <citation type="submission" date="2021-03" db="EMBL/GenBank/DDBJ databases">
        <title>Aliifodinibius sp. nov., a new bacterium isolated from saline soil.</title>
        <authorList>
            <person name="Galisteo C."/>
            <person name="De La Haba R."/>
            <person name="Sanchez-Porro C."/>
            <person name="Ventosa A."/>
        </authorList>
    </citation>
    <scope>NUCLEOTIDE SEQUENCE [LARGE SCALE GENOMIC DNA]</scope>
    <source>
        <strain evidence="2 3">1BSP15-2V2</strain>
    </source>
</reference>
<protein>
    <submittedName>
        <fullName evidence="2">Tetratricopeptide repeat protein</fullName>
    </submittedName>
</protein>
<dbReference type="InterPro" id="IPR011990">
    <property type="entry name" value="TPR-like_helical_dom_sf"/>
</dbReference>
<keyword evidence="1" id="KW-1133">Transmembrane helix</keyword>
<feature type="transmembrane region" description="Helical" evidence="1">
    <location>
        <begin position="14"/>
        <end position="32"/>
    </location>
</feature>
<comment type="caution">
    <text evidence="2">The sequence shown here is derived from an EMBL/GenBank/DDBJ whole genome shotgun (WGS) entry which is preliminary data.</text>
</comment>
<organism evidence="2 3">
    <name type="scientific">Fodinibius salsisoli</name>
    <dbReference type="NCBI Taxonomy" id="2820877"/>
    <lineage>
        <taxon>Bacteria</taxon>
        <taxon>Pseudomonadati</taxon>
        <taxon>Balneolota</taxon>
        <taxon>Balneolia</taxon>
        <taxon>Balneolales</taxon>
        <taxon>Balneolaceae</taxon>
        <taxon>Fodinibius</taxon>
    </lineage>
</organism>
<dbReference type="RefSeq" id="WP_265765892.1">
    <property type="nucleotide sequence ID" value="NZ_JAGGJA010000005.1"/>
</dbReference>
<evidence type="ECO:0000313" key="2">
    <source>
        <dbReference type="EMBL" id="MCW9707137.1"/>
    </source>
</evidence>
<gene>
    <name evidence="2" type="ORF">J6I44_09740</name>
</gene>
<name>A0ABT3PMG6_9BACT</name>
<keyword evidence="3" id="KW-1185">Reference proteome</keyword>
<dbReference type="Pfam" id="PF14559">
    <property type="entry name" value="TPR_19"/>
    <property type="match status" value="1"/>
</dbReference>
<evidence type="ECO:0000313" key="3">
    <source>
        <dbReference type="Proteomes" id="UP001207918"/>
    </source>
</evidence>
<keyword evidence="1" id="KW-0812">Transmembrane</keyword>
<dbReference type="EMBL" id="JAGGJA010000005">
    <property type="protein sequence ID" value="MCW9707137.1"/>
    <property type="molecule type" value="Genomic_DNA"/>
</dbReference>
<proteinExistence type="predicted"/>
<evidence type="ECO:0000256" key="1">
    <source>
        <dbReference type="SAM" id="Phobius"/>
    </source>
</evidence>
<dbReference type="Gene3D" id="1.25.40.10">
    <property type="entry name" value="Tetratricopeptide repeat domain"/>
    <property type="match status" value="1"/>
</dbReference>
<dbReference type="SUPFAM" id="SSF48452">
    <property type="entry name" value="TPR-like"/>
    <property type="match status" value="1"/>
</dbReference>
<keyword evidence="1" id="KW-0472">Membrane</keyword>